<reference evidence="13 14" key="1">
    <citation type="submission" date="2017-08" db="EMBL/GenBank/DDBJ databases">
        <title>Lysobacter sylvestris genome.</title>
        <authorList>
            <person name="Zhang D.-C."/>
            <person name="Albuquerque L."/>
            <person name="Franca L."/>
            <person name="Froufe H.J.C."/>
            <person name="Barroso C."/>
            <person name="Egas C."/>
            <person name="Da Costa M."/>
            <person name="Margesin R."/>
        </authorList>
    </citation>
    <scope>NUCLEOTIDE SEQUENCE [LARGE SCALE GENOMIC DNA]</scope>
    <source>
        <strain evidence="13 14">AM20-91</strain>
    </source>
</reference>
<keyword evidence="6" id="KW-0732">Signal</keyword>
<keyword evidence="9" id="KW-0564">Palmitate</keyword>
<evidence type="ECO:0000256" key="8">
    <source>
        <dbReference type="ARBA" id="ARBA00023136"/>
    </source>
</evidence>
<evidence type="ECO:0000256" key="3">
    <source>
        <dbReference type="ARBA" id="ARBA00011245"/>
    </source>
</evidence>
<proteinExistence type="inferred from homology"/>
<comment type="subunit">
    <text evidence="3">Monomer.</text>
</comment>
<dbReference type="NCBIfam" id="TIGR00548">
    <property type="entry name" value="lolB"/>
    <property type="match status" value="1"/>
</dbReference>
<keyword evidence="14" id="KW-1185">Reference proteome</keyword>
<dbReference type="Gene3D" id="2.50.20.10">
    <property type="entry name" value="Lipoprotein localisation LolA/LolB/LppX"/>
    <property type="match status" value="1"/>
</dbReference>
<dbReference type="Pfam" id="PF03550">
    <property type="entry name" value="LolB"/>
    <property type="match status" value="1"/>
</dbReference>
<evidence type="ECO:0000256" key="12">
    <source>
        <dbReference type="ARBA" id="ARBA00023288"/>
    </source>
</evidence>
<keyword evidence="5" id="KW-0813">Transport</keyword>
<dbReference type="EMBL" id="NPZB01000002">
    <property type="protein sequence ID" value="PNS07555.1"/>
    <property type="molecule type" value="Genomic_DNA"/>
</dbReference>
<evidence type="ECO:0000256" key="10">
    <source>
        <dbReference type="ARBA" id="ARBA00023186"/>
    </source>
</evidence>
<keyword evidence="7" id="KW-0653">Protein transport</keyword>
<evidence type="ECO:0000256" key="6">
    <source>
        <dbReference type="ARBA" id="ARBA00022729"/>
    </source>
</evidence>
<sequence>MGGRAAISHGKQSGSLGVEWEDAGPSGYLVVLTAPITRQGWRLQEQNGRATLEGMAGGPRIGADGAALLRQATGFEIPVRSLRYWIRGLADPAQPVDRYVFADDQLATLVQGGWQIDYPARDAQSRPVRINATRGDDRVRLVVDRWGPLEQ</sequence>
<dbReference type="SUPFAM" id="SSF89392">
    <property type="entry name" value="Prokaryotic lipoproteins and lipoprotein localization factors"/>
    <property type="match status" value="1"/>
</dbReference>
<evidence type="ECO:0000256" key="1">
    <source>
        <dbReference type="ARBA" id="ARBA00004459"/>
    </source>
</evidence>
<dbReference type="GO" id="GO:0015031">
    <property type="term" value="P:protein transport"/>
    <property type="evidence" value="ECO:0007669"/>
    <property type="project" value="UniProtKB-KW"/>
</dbReference>
<keyword evidence="8" id="KW-0472">Membrane</keyword>
<dbReference type="Proteomes" id="UP000236220">
    <property type="component" value="Unassembled WGS sequence"/>
</dbReference>
<protein>
    <recommendedName>
        <fullName evidence="4">Outer-membrane lipoprotein LolB</fullName>
    </recommendedName>
</protein>
<evidence type="ECO:0000256" key="4">
    <source>
        <dbReference type="ARBA" id="ARBA00016202"/>
    </source>
</evidence>
<dbReference type="InterPro" id="IPR004565">
    <property type="entry name" value="OM_lipoprot_LolB"/>
</dbReference>
<dbReference type="GO" id="GO:0009279">
    <property type="term" value="C:cell outer membrane"/>
    <property type="evidence" value="ECO:0007669"/>
    <property type="project" value="UniProtKB-SubCell"/>
</dbReference>
<dbReference type="AlphaFoldDB" id="A0A2K1PXN8"/>
<organism evidence="13 14">
    <name type="scientific">Solilutibacter silvestris</name>
    <dbReference type="NCBI Taxonomy" id="1645665"/>
    <lineage>
        <taxon>Bacteria</taxon>
        <taxon>Pseudomonadati</taxon>
        <taxon>Pseudomonadota</taxon>
        <taxon>Gammaproteobacteria</taxon>
        <taxon>Lysobacterales</taxon>
        <taxon>Lysobacteraceae</taxon>
        <taxon>Solilutibacter</taxon>
    </lineage>
</organism>
<evidence type="ECO:0000313" key="13">
    <source>
        <dbReference type="EMBL" id="PNS07555.1"/>
    </source>
</evidence>
<keyword evidence="11" id="KW-0998">Cell outer membrane</keyword>
<evidence type="ECO:0000313" key="14">
    <source>
        <dbReference type="Proteomes" id="UP000236220"/>
    </source>
</evidence>
<keyword evidence="10" id="KW-0143">Chaperone</keyword>
<comment type="similarity">
    <text evidence="2">Belongs to the LolB family.</text>
</comment>
<dbReference type="InterPro" id="IPR029046">
    <property type="entry name" value="LolA/LolB/LppX"/>
</dbReference>
<comment type="caution">
    <text evidence="13">The sequence shown here is derived from an EMBL/GenBank/DDBJ whole genome shotgun (WGS) entry which is preliminary data.</text>
</comment>
<dbReference type="CDD" id="cd16326">
    <property type="entry name" value="LolB"/>
    <property type="match status" value="1"/>
</dbReference>
<keyword evidence="12 13" id="KW-0449">Lipoprotein</keyword>
<evidence type="ECO:0000256" key="11">
    <source>
        <dbReference type="ARBA" id="ARBA00023237"/>
    </source>
</evidence>
<evidence type="ECO:0000256" key="5">
    <source>
        <dbReference type="ARBA" id="ARBA00022448"/>
    </source>
</evidence>
<evidence type="ECO:0000256" key="2">
    <source>
        <dbReference type="ARBA" id="ARBA00009696"/>
    </source>
</evidence>
<comment type="subcellular location">
    <subcellularLocation>
        <location evidence="1">Cell outer membrane</location>
        <topology evidence="1">Lipid-anchor</topology>
    </subcellularLocation>
</comment>
<evidence type="ECO:0000256" key="7">
    <source>
        <dbReference type="ARBA" id="ARBA00022927"/>
    </source>
</evidence>
<name>A0A2K1PXN8_9GAMM</name>
<evidence type="ECO:0000256" key="9">
    <source>
        <dbReference type="ARBA" id="ARBA00023139"/>
    </source>
</evidence>
<gene>
    <name evidence="13" type="ORF">Lysil_1731</name>
</gene>
<accession>A0A2K1PXN8</accession>